<keyword evidence="2" id="KW-1185">Reference proteome</keyword>
<protein>
    <submittedName>
        <fullName evidence="1">Uncharacterized protein</fullName>
    </submittedName>
</protein>
<sequence length="46" mass="5236">MQLTPPTYNSLFAGYKDPTWVVSQQPVIPELLPDQLLTRESNGKDF</sequence>
<reference evidence="1 2" key="1">
    <citation type="submission" date="2023-07" db="EMBL/GenBank/DDBJ databases">
        <title>Genomic Encyclopedia of Type Strains, Phase IV (KMG-IV): sequencing the most valuable type-strain genomes for metagenomic binning, comparative biology and taxonomic classification.</title>
        <authorList>
            <person name="Goeker M."/>
        </authorList>
    </citation>
    <scope>NUCLEOTIDE SEQUENCE [LARGE SCALE GENOMIC DNA]</scope>
    <source>
        <strain evidence="1 2">DSM 338</strain>
    </source>
</reference>
<evidence type="ECO:0000313" key="2">
    <source>
        <dbReference type="Proteomes" id="UP001245370"/>
    </source>
</evidence>
<accession>A0ABU1KNZ7</accession>
<name>A0ABU1KNZ7_XANFL</name>
<gene>
    <name evidence="1" type="ORF">GGQ86_004830</name>
</gene>
<organism evidence="1 2">
    <name type="scientific">Xanthobacter flavus</name>
    <dbReference type="NCBI Taxonomy" id="281"/>
    <lineage>
        <taxon>Bacteria</taxon>
        <taxon>Pseudomonadati</taxon>
        <taxon>Pseudomonadota</taxon>
        <taxon>Alphaproteobacteria</taxon>
        <taxon>Hyphomicrobiales</taxon>
        <taxon>Xanthobacteraceae</taxon>
        <taxon>Xanthobacter</taxon>
    </lineage>
</organism>
<dbReference type="EMBL" id="JAVDPY010000011">
    <property type="protein sequence ID" value="MDR6336331.1"/>
    <property type="molecule type" value="Genomic_DNA"/>
</dbReference>
<dbReference type="Proteomes" id="UP001245370">
    <property type="component" value="Unassembled WGS sequence"/>
</dbReference>
<evidence type="ECO:0000313" key="1">
    <source>
        <dbReference type="EMBL" id="MDR6336331.1"/>
    </source>
</evidence>
<comment type="caution">
    <text evidence="1">The sequence shown here is derived from an EMBL/GenBank/DDBJ whole genome shotgun (WGS) entry which is preliminary data.</text>
</comment>
<proteinExistence type="predicted"/>